<evidence type="ECO:0000313" key="2">
    <source>
        <dbReference type="EnsemblPlants" id="Solyc04g047880.1.1.1"/>
    </source>
</evidence>
<keyword evidence="3" id="KW-1185">Reference proteome</keyword>
<accession>A0A3Q7G0E2</accession>
<reference evidence="2" key="2">
    <citation type="submission" date="2019-01" db="UniProtKB">
        <authorList>
            <consortium name="EnsemblPlants"/>
        </authorList>
    </citation>
    <scope>IDENTIFICATION</scope>
    <source>
        <strain evidence="2">cv. Heinz 1706</strain>
    </source>
</reference>
<evidence type="ECO:0000256" key="1">
    <source>
        <dbReference type="SAM" id="Phobius"/>
    </source>
</evidence>
<evidence type="ECO:0000313" key="3">
    <source>
        <dbReference type="Proteomes" id="UP000004994"/>
    </source>
</evidence>
<keyword evidence="1" id="KW-0812">Transmembrane</keyword>
<proteinExistence type="predicted"/>
<dbReference type="AlphaFoldDB" id="A0A3Q7G0E2"/>
<keyword evidence="1" id="KW-1133">Transmembrane helix</keyword>
<sequence>MSPYVQIFTTMFVVTMKAVSVGSTLAISAIALLLVKTCRRLTRWAIKSVGRASPINGYLVK</sequence>
<reference evidence="2" key="1">
    <citation type="journal article" date="2012" name="Nature">
        <title>The tomato genome sequence provides insights into fleshy fruit evolution.</title>
        <authorList>
            <consortium name="Tomato Genome Consortium"/>
        </authorList>
    </citation>
    <scope>NUCLEOTIDE SEQUENCE [LARGE SCALE GENOMIC DNA]</scope>
    <source>
        <strain evidence="2">cv. Heinz 1706</strain>
    </source>
</reference>
<organism evidence="2">
    <name type="scientific">Solanum lycopersicum</name>
    <name type="common">Tomato</name>
    <name type="synonym">Lycopersicon esculentum</name>
    <dbReference type="NCBI Taxonomy" id="4081"/>
    <lineage>
        <taxon>Eukaryota</taxon>
        <taxon>Viridiplantae</taxon>
        <taxon>Streptophyta</taxon>
        <taxon>Embryophyta</taxon>
        <taxon>Tracheophyta</taxon>
        <taxon>Spermatophyta</taxon>
        <taxon>Magnoliopsida</taxon>
        <taxon>eudicotyledons</taxon>
        <taxon>Gunneridae</taxon>
        <taxon>Pentapetalae</taxon>
        <taxon>asterids</taxon>
        <taxon>lamiids</taxon>
        <taxon>Solanales</taxon>
        <taxon>Solanaceae</taxon>
        <taxon>Solanoideae</taxon>
        <taxon>Solaneae</taxon>
        <taxon>Solanum</taxon>
        <taxon>Solanum subgen. Lycopersicon</taxon>
    </lineage>
</organism>
<dbReference type="EnsemblPlants" id="Solyc04g047880.1.1">
    <property type="protein sequence ID" value="Solyc04g047880.1.1.1"/>
    <property type="gene ID" value="Solyc04g047880.1"/>
</dbReference>
<keyword evidence="1" id="KW-0472">Membrane</keyword>
<name>A0A3Q7G0E2_SOLLC</name>
<dbReference type="InParanoid" id="A0A3Q7G0E2"/>
<dbReference type="Proteomes" id="UP000004994">
    <property type="component" value="Chromosome 4"/>
</dbReference>
<protein>
    <submittedName>
        <fullName evidence="2">Uncharacterized protein</fullName>
    </submittedName>
</protein>
<feature type="transmembrane region" description="Helical" evidence="1">
    <location>
        <begin position="12"/>
        <end position="35"/>
    </location>
</feature>
<dbReference type="PaxDb" id="4081-Solyc04g047880.1.1"/>
<dbReference type="Gramene" id="Solyc04g047880.1.1">
    <property type="protein sequence ID" value="Solyc04g047880.1.1.1"/>
    <property type="gene ID" value="Solyc04g047880.1"/>
</dbReference>